<dbReference type="PANTHER" id="PTHR34078:SF3">
    <property type="entry name" value="TRANSMEMBRANE PROTEIN"/>
    <property type="match status" value="1"/>
</dbReference>
<dbReference type="AlphaFoldDB" id="A0AAN7UFU6"/>
<feature type="transmembrane region" description="Helical" evidence="1">
    <location>
        <begin position="143"/>
        <end position="165"/>
    </location>
</feature>
<protein>
    <recommendedName>
        <fullName evidence="4">Transmembrane protein</fullName>
    </recommendedName>
</protein>
<keyword evidence="1" id="KW-0472">Membrane</keyword>
<evidence type="ECO:0008006" key="4">
    <source>
        <dbReference type="Google" id="ProtNLM"/>
    </source>
</evidence>
<gene>
    <name evidence="2" type="ORF">RB653_000827</name>
</gene>
<sequence length="180" mass="20670">MGSDYIPLSEENSSFHNENLNNNNINYNNVNTTYTPQLAKLDTHYDGGQTYPQQTFTAPTYIQPIHQQQQQLPQQTFTAPMYIQQQHPQYLQPIPNVIVKTVPVEDESHFNSSLIVFILGFFISCLWLINIRYLKSKNKNAKTLATVSLVMFVVYIVFVFILIVATSASGSYSNTRYNYN</sequence>
<organism evidence="2 3">
    <name type="scientific">Dictyostelium firmibasis</name>
    <dbReference type="NCBI Taxonomy" id="79012"/>
    <lineage>
        <taxon>Eukaryota</taxon>
        <taxon>Amoebozoa</taxon>
        <taxon>Evosea</taxon>
        <taxon>Eumycetozoa</taxon>
        <taxon>Dictyostelia</taxon>
        <taxon>Dictyosteliales</taxon>
        <taxon>Dictyosteliaceae</taxon>
        <taxon>Dictyostelium</taxon>
    </lineage>
</organism>
<dbReference type="EMBL" id="JAVFKY010000002">
    <property type="protein sequence ID" value="KAK5580803.1"/>
    <property type="molecule type" value="Genomic_DNA"/>
</dbReference>
<proteinExistence type="predicted"/>
<keyword evidence="1" id="KW-1133">Transmembrane helix</keyword>
<dbReference type="PANTHER" id="PTHR34078">
    <property type="entry name" value="EXPRESSED PROTEIN"/>
    <property type="match status" value="1"/>
</dbReference>
<dbReference type="Proteomes" id="UP001344447">
    <property type="component" value="Unassembled WGS sequence"/>
</dbReference>
<feature type="transmembrane region" description="Helical" evidence="1">
    <location>
        <begin position="110"/>
        <end position="131"/>
    </location>
</feature>
<reference evidence="2 3" key="1">
    <citation type="submission" date="2023-11" db="EMBL/GenBank/DDBJ databases">
        <title>Dfirmibasis_genome.</title>
        <authorList>
            <person name="Edelbroek B."/>
            <person name="Kjellin J."/>
            <person name="Jerlstrom-Hultqvist J."/>
            <person name="Soderbom F."/>
        </authorList>
    </citation>
    <scope>NUCLEOTIDE SEQUENCE [LARGE SCALE GENOMIC DNA]</scope>
    <source>
        <strain evidence="2 3">TNS-C-14</strain>
    </source>
</reference>
<evidence type="ECO:0000256" key="1">
    <source>
        <dbReference type="SAM" id="Phobius"/>
    </source>
</evidence>
<evidence type="ECO:0000313" key="2">
    <source>
        <dbReference type="EMBL" id="KAK5580803.1"/>
    </source>
</evidence>
<keyword evidence="3" id="KW-1185">Reference proteome</keyword>
<name>A0AAN7UFU6_9MYCE</name>
<accession>A0AAN7UFU6</accession>
<evidence type="ECO:0000313" key="3">
    <source>
        <dbReference type="Proteomes" id="UP001344447"/>
    </source>
</evidence>
<keyword evidence="1" id="KW-0812">Transmembrane</keyword>
<comment type="caution">
    <text evidence="2">The sequence shown here is derived from an EMBL/GenBank/DDBJ whole genome shotgun (WGS) entry which is preliminary data.</text>
</comment>